<dbReference type="CDD" id="cd06186">
    <property type="entry name" value="NOX_Duox_like_FAD_NADP"/>
    <property type="match status" value="1"/>
</dbReference>
<evidence type="ECO:0000256" key="3">
    <source>
        <dbReference type="ARBA" id="ARBA00022448"/>
    </source>
</evidence>
<accession>A0ABR3XD85</accession>
<evidence type="ECO:0000256" key="2">
    <source>
        <dbReference type="ARBA" id="ARBA00006278"/>
    </source>
</evidence>
<comment type="similarity">
    <text evidence="2">Belongs to the ferric reductase (FRE) family.</text>
</comment>
<evidence type="ECO:0000313" key="12">
    <source>
        <dbReference type="EMBL" id="KAL1873642.1"/>
    </source>
</evidence>
<feature type="domain" description="FAD-binding FR-type" evidence="11">
    <location>
        <begin position="237"/>
        <end position="347"/>
    </location>
</feature>
<keyword evidence="9 10" id="KW-0472">Membrane</keyword>
<dbReference type="Gene3D" id="3.40.50.80">
    <property type="entry name" value="Nucleotide-binding domain of ferredoxin-NADP reductase (FNR) module"/>
    <property type="match status" value="1"/>
</dbReference>
<feature type="transmembrane region" description="Helical" evidence="10">
    <location>
        <begin position="214"/>
        <end position="236"/>
    </location>
</feature>
<gene>
    <name evidence="12" type="ORF">Plec18167_006159</name>
</gene>
<evidence type="ECO:0000256" key="1">
    <source>
        <dbReference type="ARBA" id="ARBA00004141"/>
    </source>
</evidence>
<dbReference type="Pfam" id="PF08030">
    <property type="entry name" value="NAD_binding_6"/>
    <property type="match status" value="1"/>
</dbReference>
<evidence type="ECO:0000256" key="4">
    <source>
        <dbReference type="ARBA" id="ARBA00022692"/>
    </source>
</evidence>
<evidence type="ECO:0000256" key="9">
    <source>
        <dbReference type="ARBA" id="ARBA00023136"/>
    </source>
</evidence>
<evidence type="ECO:0000256" key="10">
    <source>
        <dbReference type="SAM" id="Phobius"/>
    </source>
</evidence>
<sequence>MDSSTVYYITFASIAALLVLLRIAHGIRYFHQHYLRPWYLRHLAYARWYGSIARSIPLLPEDLLDLLLQTFYVSGTVVVNLIGVKDLPAAASRAAQLALGNLVPLYFCHEDLGVFFLGVSISRYSRIHQNIGIMVILQAVVHGAIRVQKEGLNLQDKRHFYGFLAAIMLVTLLVCRILKRRLYELFLKLHTGCALFLLYALWKHINPQTGSSIVLMVMCVSLFGGSFLVQVIRVLYRNVALGRQSARSSLVLSGNTIQVHLMLPRPWKIRAGERINLAIPSAGLTSLFQSHPFVIVWWENDIAGNGVSIFLLVRPRTGFTRKLRERLVDGQQYLALVDGPYGIARHGVSGHVGDYGHVFMVTTGIGIAAGIPYIKELLEGRRGGKVKTQRISLVWQLEQNDDYSAARNWLQNLVSQDGDYQLRVLIFHPARLESPMASMRIGEHNMIEVQTKEADWEKEFLAEAQRQIGTMLVIGRIDPYI</sequence>
<keyword evidence="8" id="KW-0406">Ion transport</keyword>
<evidence type="ECO:0000256" key="7">
    <source>
        <dbReference type="ARBA" id="ARBA00023002"/>
    </source>
</evidence>
<dbReference type="EMBL" id="JAVDPF010000021">
    <property type="protein sequence ID" value="KAL1873642.1"/>
    <property type="molecule type" value="Genomic_DNA"/>
</dbReference>
<keyword evidence="6 10" id="KW-1133">Transmembrane helix</keyword>
<dbReference type="Pfam" id="PF01794">
    <property type="entry name" value="Ferric_reduct"/>
    <property type="match status" value="1"/>
</dbReference>
<dbReference type="Proteomes" id="UP001583193">
    <property type="component" value="Unassembled WGS sequence"/>
</dbReference>
<feature type="transmembrane region" description="Helical" evidence="10">
    <location>
        <begin position="185"/>
        <end position="202"/>
    </location>
</feature>
<evidence type="ECO:0000256" key="8">
    <source>
        <dbReference type="ARBA" id="ARBA00023065"/>
    </source>
</evidence>
<keyword evidence="7" id="KW-0560">Oxidoreductase</keyword>
<dbReference type="Pfam" id="PF08022">
    <property type="entry name" value="FAD_binding_8"/>
    <property type="match status" value="1"/>
</dbReference>
<keyword evidence="3" id="KW-0813">Transport</keyword>
<feature type="transmembrane region" description="Helical" evidence="10">
    <location>
        <begin position="131"/>
        <end position="148"/>
    </location>
</feature>
<keyword evidence="5" id="KW-0249">Electron transport</keyword>
<dbReference type="PANTHER" id="PTHR32361:SF26">
    <property type="entry name" value="FAD-BINDING 8 DOMAIN-CONTAINING PROTEIN-RELATED"/>
    <property type="match status" value="1"/>
</dbReference>
<dbReference type="PROSITE" id="PS51384">
    <property type="entry name" value="FAD_FR"/>
    <property type="match status" value="1"/>
</dbReference>
<dbReference type="InterPro" id="IPR013112">
    <property type="entry name" value="FAD-bd_8"/>
</dbReference>
<protein>
    <recommendedName>
        <fullName evidence="11">FAD-binding FR-type domain-containing protein</fullName>
    </recommendedName>
</protein>
<evidence type="ECO:0000256" key="5">
    <source>
        <dbReference type="ARBA" id="ARBA00022982"/>
    </source>
</evidence>
<name>A0ABR3XD85_9EURO</name>
<dbReference type="InterPro" id="IPR013130">
    <property type="entry name" value="Fe3_Rdtase_TM_dom"/>
</dbReference>
<reference evidence="12 13" key="1">
    <citation type="journal article" date="2024" name="IMA Fungus">
        <title>IMA Genome - F19 : A genome assembly and annotation guide to empower mycologists, including annotated draft genome sequences of Ceratocystis pirilliformis, Diaporthe australafricana, Fusarium ophioides, Paecilomyces lecythidis, and Sporothrix stenoceras.</title>
        <authorList>
            <person name="Aylward J."/>
            <person name="Wilson A.M."/>
            <person name="Visagie C.M."/>
            <person name="Spraker J."/>
            <person name="Barnes I."/>
            <person name="Buitendag C."/>
            <person name="Ceriani C."/>
            <person name="Del Mar Angel L."/>
            <person name="du Plessis D."/>
            <person name="Fuchs T."/>
            <person name="Gasser K."/>
            <person name="Kramer D."/>
            <person name="Li W."/>
            <person name="Munsamy K."/>
            <person name="Piso A."/>
            <person name="Price J.L."/>
            <person name="Sonnekus B."/>
            <person name="Thomas C."/>
            <person name="van der Nest A."/>
            <person name="van Dijk A."/>
            <person name="van Heerden A."/>
            <person name="van Vuuren N."/>
            <person name="Yilmaz N."/>
            <person name="Duong T.A."/>
            <person name="van der Merwe N.A."/>
            <person name="Wingfield M.J."/>
            <person name="Wingfield B.D."/>
        </authorList>
    </citation>
    <scope>NUCLEOTIDE SEQUENCE [LARGE SCALE GENOMIC DNA]</scope>
    <source>
        <strain evidence="12 13">CMW 18167</strain>
    </source>
</reference>
<proteinExistence type="inferred from homology"/>
<comment type="subcellular location">
    <subcellularLocation>
        <location evidence="1">Membrane</location>
        <topology evidence="1">Multi-pass membrane protein</topology>
    </subcellularLocation>
</comment>
<dbReference type="InterPro" id="IPR051410">
    <property type="entry name" value="Ferric/Cupric_Reductase"/>
</dbReference>
<dbReference type="InterPro" id="IPR039261">
    <property type="entry name" value="FNR_nucleotide-bd"/>
</dbReference>
<evidence type="ECO:0000259" key="11">
    <source>
        <dbReference type="PROSITE" id="PS51384"/>
    </source>
</evidence>
<feature type="transmembrane region" description="Helical" evidence="10">
    <location>
        <begin position="6"/>
        <end position="24"/>
    </location>
</feature>
<dbReference type="SUPFAM" id="SSF52343">
    <property type="entry name" value="Ferredoxin reductase-like, C-terminal NADP-linked domain"/>
    <property type="match status" value="1"/>
</dbReference>
<organism evidence="12 13">
    <name type="scientific">Paecilomyces lecythidis</name>
    <dbReference type="NCBI Taxonomy" id="3004212"/>
    <lineage>
        <taxon>Eukaryota</taxon>
        <taxon>Fungi</taxon>
        <taxon>Dikarya</taxon>
        <taxon>Ascomycota</taxon>
        <taxon>Pezizomycotina</taxon>
        <taxon>Eurotiomycetes</taxon>
        <taxon>Eurotiomycetidae</taxon>
        <taxon>Eurotiales</taxon>
        <taxon>Thermoascaceae</taxon>
        <taxon>Paecilomyces</taxon>
    </lineage>
</organism>
<dbReference type="InterPro" id="IPR017927">
    <property type="entry name" value="FAD-bd_FR_type"/>
</dbReference>
<evidence type="ECO:0000256" key="6">
    <source>
        <dbReference type="ARBA" id="ARBA00022989"/>
    </source>
</evidence>
<keyword evidence="13" id="KW-1185">Reference proteome</keyword>
<dbReference type="PANTHER" id="PTHR32361">
    <property type="entry name" value="FERRIC/CUPRIC REDUCTASE TRANSMEMBRANE COMPONENT"/>
    <property type="match status" value="1"/>
</dbReference>
<feature type="transmembrane region" description="Helical" evidence="10">
    <location>
        <begin position="160"/>
        <end position="178"/>
    </location>
</feature>
<keyword evidence="4 10" id="KW-0812">Transmembrane</keyword>
<comment type="caution">
    <text evidence="12">The sequence shown here is derived from an EMBL/GenBank/DDBJ whole genome shotgun (WGS) entry which is preliminary data.</text>
</comment>
<evidence type="ECO:0000313" key="13">
    <source>
        <dbReference type="Proteomes" id="UP001583193"/>
    </source>
</evidence>
<dbReference type="InterPro" id="IPR013121">
    <property type="entry name" value="Fe_red_NAD-bd_6"/>
</dbReference>